<proteinExistence type="predicted"/>
<evidence type="ECO:0000313" key="5">
    <source>
        <dbReference type="Proteomes" id="UP000275865"/>
    </source>
</evidence>
<keyword evidence="1" id="KW-1133">Transmembrane helix</keyword>
<evidence type="ECO:0000313" key="4">
    <source>
        <dbReference type="Proteomes" id="UP000271548"/>
    </source>
</evidence>
<feature type="transmembrane region" description="Helical" evidence="1">
    <location>
        <begin position="54"/>
        <end position="74"/>
    </location>
</feature>
<keyword evidence="1" id="KW-0472">Membrane</keyword>
<keyword evidence="4" id="KW-1185">Reference proteome</keyword>
<keyword evidence="1" id="KW-0812">Transmembrane</keyword>
<evidence type="ECO:0000256" key="1">
    <source>
        <dbReference type="SAM" id="Phobius"/>
    </source>
</evidence>
<accession>A0A3A9Y586</accession>
<dbReference type="RefSeq" id="WP_120679243.1">
    <property type="nucleotide sequence ID" value="NZ_RAZS01000006.1"/>
</dbReference>
<dbReference type="AlphaFoldDB" id="A0A3A9Y586"/>
<protein>
    <submittedName>
        <fullName evidence="3">Uncharacterized protein</fullName>
    </submittedName>
</protein>
<dbReference type="EMBL" id="RAZT01000005">
    <property type="protein sequence ID" value="RKN32900.1"/>
    <property type="molecule type" value="Genomic_DNA"/>
</dbReference>
<evidence type="ECO:0000313" key="2">
    <source>
        <dbReference type="EMBL" id="RKN17915.1"/>
    </source>
</evidence>
<dbReference type="Proteomes" id="UP000271548">
    <property type="component" value="Unassembled WGS sequence"/>
</dbReference>
<gene>
    <name evidence="3" type="ORF">D7044_11745</name>
    <name evidence="2" type="ORF">D7147_18300</name>
</gene>
<name>A0A3A9Y586_9ACTN</name>
<dbReference type="Proteomes" id="UP000275865">
    <property type="component" value="Unassembled WGS sequence"/>
</dbReference>
<reference evidence="4 5" key="1">
    <citation type="submission" date="2018-09" db="EMBL/GenBank/DDBJ databases">
        <title>Micromonospora sp. nov. MS1-9, isolated from a root of Musa sp.</title>
        <authorList>
            <person name="Kuncharoen N."/>
            <person name="Kudo T."/>
            <person name="Ohkuma M."/>
            <person name="Yuki M."/>
            <person name="Tanasupawat S."/>
        </authorList>
    </citation>
    <scope>NUCLEOTIDE SEQUENCE [LARGE SCALE GENOMIC DNA]</scope>
    <source>
        <strain evidence="3 5">MS1-9</strain>
        <strain evidence="2 4">NGC1-4</strain>
    </source>
</reference>
<comment type="caution">
    <text evidence="3">The sequence shown here is derived from an EMBL/GenBank/DDBJ whole genome shotgun (WGS) entry which is preliminary data.</text>
</comment>
<sequence>MSSFGKWWSRLGAVLGAVVLSVFVPVAAWASTGTGELVVEAARRRSRGGIGFGFLGALCCLAVVVVIVLLLLRLTRNRRGPRR</sequence>
<dbReference type="EMBL" id="RAZS01000006">
    <property type="protein sequence ID" value="RKN17915.1"/>
    <property type="molecule type" value="Genomic_DNA"/>
</dbReference>
<organism evidence="3 5">
    <name type="scientific">Micromonospora musae</name>
    <dbReference type="NCBI Taxonomy" id="1894970"/>
    <lineage>
        <taxon>Bacteria</taxon>
        <taxon>Bacillati</taxon>
        <taxon>Actinomycetota</taxon>
        <taxon>Actinomycetes</taxon>
        <taxon>Micromonosporales</taxon>
        <taxon>Micromonosporaceae</taxon>
        <taxon>Micromonospora</taxon>
    </lineage>
</organism>
<evidence type="ECO:0000313" key="3">
    <source>
        <dbReference type="EMBL" id="RKN32900.1"/>
    </source>
</evidence>